<name>A0ABR1MGU1_9PEZI</name>
<sequence>MAADYAATKESAEHWQFNDTKQLRIRPLVFSDTKSDWVYHENRSDQHGLGVGTILPVVFWTLRFFGPEEYIATRSLAAMSLLRDIFGKKPRPMAIMLQDVDPEILKSILEHEWVRRNFAVGFDHTPIKFDGWGHVYTPVSSVMMVSKQLRTANWILVNELLSVDLPIDCQDGVKNVENLLRLVTASLSVAQKLSKADLNSIRKWTHPDLREKKMDIVIRSTDPKFQRKRSEEMKKFMKSGIRPKDKDKIVAAVFGLELFSPTDQDAEGLHTSGSKWALPADPRIPKT</sequence>
<gene>
    <name evidence="2" type="ORF">IWX46DRAFT_639793</name>
</gene>
<keyword evidence="3" id="KW-1185">Reference proteome</keyword>
<reference evidence="2 3" key="1">
    <citation type="submission" date="2024-04" db="EMBL/GenBank/DDBJ databases">
        <title>Phyllosticta paracitricarpa is synonymous to the EU quarantine fungus P. citricarpa based on phylogenomic analyses.</title>
        <authorList>
            <consortium name="Lawrence Berkeley National Laboratory"/>
            <person name="Van Ingen-Buijs V.A."/>
            <person name="Van Westerhoven A.C."/>
            <person name="Haridas S."/>
            <person name="Skiadas P."/>
            <person name="Martin F."/>
            <person name="Groenewald J.Z."/>
            <person name="Crous P.W."/>
            <person name="Seidl M.F."/>
        </authorList>
    </citation>
    <scope>NUCLEOTIDE SEQUENCE [LARGE SCALE GENOMIC DNA]</scope>
    <source>
        <strain evidence="2 3">CBS 122670</strain>
    </source>
</reference>
<protein>
    <submittedName>
        <fullName evidence="2">Uncharacterized protein</fullName>
    </submittedName>
</protein>
<feature type="region of interest" description="Disordered" evidence="1">
    <location>
        <begin position="263"/>
        <end position="287"/>
    </location>
</feature>
<evidence type="ECO:0000313" key="3">
    <source>
        <dbReference type="Proteomes" id="UP001365128"/>
    </source>
</evidence>
<organism evidence="2 3">
    <name type="scientific">Phyllosticta citricarpa</name>
    <dbReference type="NCBI Taxonomy" id="55181"/>
    <lineage>
        <taxon>Eukaryota</taxon>
        <taxon>Fungi</taxon>
        <taxon>Dikarya</taxon>
        <taxon>Ascomycota</taxon>
        <taxon>Pezizomycotina</taxon>
        <taxon>Dothideomycetes</taxon>
        <taxon>Dothideomycetes incertae sedis</taxon>
        <taxon>Botryosphaeriales</taxon>
        <taxon>Phyllostictaceae</taxon>
        <taxon>Phyllosticta</taxon>
    </lineage>
</organism>
<proteinExistence type="predicted"/>
<comment type="caution">
    <text evidence="2">The sequence shown here is derived from an EMBL/GenBank/DDBJ whole genome shotgun (WGS) entry which is preliminary data.</text>
</comment>
<evidence type="ECO:0000313" key="2">
    <source>
        <dbReference type="EMBL" id="KAK7548858.1"/>
    </source>
</evidence>
<dbReference type="EMBL" id="JBBPDW010000010">
    <property type="protein sequence ID" value="KAK7548858.1"/>
    <property type="molecule type" value="Genomic_DNA"/>
</dbReference>
<dbReference type="Proteomes" id="UP001365128">
    <property type="component" value="Unassembled WGS sequence"/>
</dbReference>
<evidence type="ECO:0000256" key="1">
    <source>
        <dbReference type="SAM" id="MobiDB-lite"/>
    </source>
</evidence>
<accession>A0ABR1MGU1</accession>